<evidence type="ECO:0000256" key="1">
    <source>
        <dbReference type="SAM" id="MobiDB-lite"/>
    </source>
</evidence>
<evidence type="ECO:0000313" key="3">
    <source>
        <dbReference type="Proteomes" id="UP000076727"/>
    </source>
</evidence>
<dbReference type="OrthoDB" id="8922241at2759"/>
<reference evidence="2 3" key="1">
    <citation type="journal article" date="2016" name="Mol. Biol. Evol.">
        <title>Comparative Genomics of Early-Diverging Mushroom-Forming Fungi Provides Insights into the Origins of Lignocellulose Decay Capabilities.</title>
        <authorList>
            <person name="Nagy L.G."/>
            <person name="Riley R."/>
            <person name="Tritt A."/>
            <person name="Adam C."/>
            <person name="Daum C."/>
            <person name="Floudas D."/>
            <person name="Sun H."/>
            <person name="Yadav J.S."/>
            <person name="Pangilinan J."/>
            <person name="Larsson K.H."/>
            <person name="Matsuura K."/>
            <person name="Barry K."/>
            <person name="Labutti K."/>
            <person name="Kuo R."/>
            <person name="Ohm R.A."/>
            <person name="Bhattacharya S.S."/>
            <person name="Shirouzu T."/>
            <person name="Yoshinaga Y."/>
            <person name="Martin F.M."/>
            <person name="Grigoriev I.V."/>
            <person name="Hibbett D.S."/>
        </authorList>
    </citation>
    <scope>NUCLEOTIDE SEQUENCE [LARGE SCALE GENOMIC DNA]</scope>
    <source>
        <strain evidence="2 3">L-15889</strain>
    </source>
</reference>
<name>A0A165QKD7_9APHY</name>
<feature type="compositionally biased region" description="Basic residues" evidence="1">
    <location>
        <begin position="131"/>
        <end position="141"/>
    </location>
</feature>
<accession>A0A165QKD7</accession>
<feature type="region of interest" description="Disordered" evidence="1">
    <location>
        <begin position="1"/>
        <end position="24"/>
    </location>
</feature>
<dbReference type="STRING" id="1314783.A0A165QKD7"/>
<dbReference type="Proteomes" id="UP000076727">
    <property type="component" value="Unassembled WGS sequence"/>
</dbReference>
<feature type="region of interest" description="Disordered" evidence="1">
    <location>
        <begin position="105"/>
        <end position="156"/>
    </location>
</feature>
<keyword evidence="3" id="KW-1185">Reference proteome</keyword>
<proteinExistence type="predicted"/>
<gene>
    <name evidence="2" type="ORF">DAEQUDRAFT_258832</name>
</gene>
<dbReference type="AlphaFoldDB" id="A0A165QKD7"/>
<protein>
    <submittedName>
        <fullName evidence="2">Uncharacterized protein</fullName>
    </submittedName>
</protein>
<dbReference type="EMBL" id="KV429057">
    <property type="protein sequence ID" value="KZT69592.1"/>
    <property type="molecule type" value="Genomic_DNA"/>
</dbReference>
<sequence length="278" mass="30233">MGVHSPFNLPVGAPEPTDTLPSLPGESVLNAPLCEYGNTDIASVESRPSPLLSAFDDGTLLYSCPNECPPNIASPISPCQWLVESPVELSPGAPCNGDSITAAPVLPAPPPVGTLTAPSPECSRERENRALRRRAVRHPRLHSSPSTPAPSSLASSLRTVCIRTTSPRNKQVGFEPSAEFDTHNGCFACPYCELDDRYSTHRKVDMDRHIKSHFTLSRGHMWVCCGVPEESCPGHDGKDYEYAGKRMFGGCLKAFSRKGSFLRHLKLRASRCLRPVDL</sequence>
<organism evidence="2 3">
    <name type="scientific">Daedalea quercina L-15889</name>
    <dbReference type="NCBI Taxonomy" id="1314783"/>
    <lineage>
        <taxon>Eukaryota</taxon>
        <taxon>Fungi</taxon>
        <taxon>Dikarya</taxon>
        <taxon>Basidiomycota</taxon>
        <taxon>Agaricomycotina</taxon>
        <taxon>Agaricomycetes</taxon>
        <taxon>Polyporales</taxon>
        <taxon>Fomitopsis</taxon>
    </lineage>
</organism>
<feature type="compositionally biased region" description="Low complexity" evidence="1">
    <location>
        <begin position="142"/>
        <end position="156"/>
    </location>
</feature>
<evidence type="ECO:0000313" key="2">
    <source>
        <dbReference type="EMBL" id="KZT69592.1"/>
    </source>
</evidence>